<keyword evidence="9" id="KW-1185">Reference proteome</keyword>
<name>A0A2U2N213_9GAMM</name>
<comment type="caution">
    <text evidence="8">The sequence shown here is derived from an EMBL/GenBank/DDBJ whole genome shotgun (WGS) entry which is preliminary data.</text>
</comment>
<accession>A0A2U2N213</accession>
<dbReference type="InterPro" id="IPR052159">
    <property type="entry name" value="Competence_DNA_uptake"/>
</dbReference>
<dbReference type="NCBIfam" id="TIGR00360">
    <property type="entry name" value="ComEC_N-term"/>
    <property type="match status" value="1"/>
</dbReference>
<feature type="domain" description="Metallo-beta-lactamase" evidence="7">
    <location>
        <begin position="506"/>
        <end position="690"/>
    </location>
</feature>
<feature type="transmembrane region" description="Helical" evidence="6">
    <location>
        <begin position="328"/>
        <end position="347"/>
    </location>
</feature>
<dbReference type="EMBL" id="QFFI01000012">
    <property type="protein sequence ID" value="PWG63226.1"/>
    <property type="molecule type" value="Genomic_DNA"/>
</dbReference>
<reference evidence="8 9" key="1">
    <citation type="submission" date="2018-05" db="EMBL/GenBank/DDBJ databases">
        <title>Spiribacter halobius sp. nov., a moderately halophilic bacterium isolated from marine solar saltern.</title>
        <authorList>
            <person name="Zheng W.-S."/>
            <person name="Lu D.-C."/>
            <person name="Du Z.-J."/>
        </authorList>
    </citation>
    <scope>NUCLEOTIDE SEQUENCE [LARGE SCALE GENOMIC DNA]</scope>
    <source>
        <strain evidence="8 9">E85</strain>
    </source>
</reference>
<evidence type="ECO:0000256" key="4">
    <source>
        <dbReference type="ARBA" id="ARBA00022989"/>
    </source>
</evidence>
<dbReference type="InterPro" id="IPR035681">
    <property type="entry name" value="ComA-like_MBL"/>
</dbReference>
<keyword evidence="2" id="KW-1003">Cell membrane</keyword>
<keyword evidence="3 6" id="KW-0812">Transmembrane</keyword>
<dbReference type="OrthoDB" id="9761531at2"/>
<feature type="transmembrane region" description="Helical" evidence="6">
    <location>
        <begin position="359"/>
        <end position="378"/>
    </location>
</feature>
<dbReference type="GO" id="GO:0005886">
    <property type="term" value="C:plasma membrane"/>
    <property type="evidence" value="ECO:0007669"/>
    <property type="project" value="UniProtKB-SubCell"/>
</dbReference>
<dbReference type="PANTHER" id="PTHR30619">
    <property type="entry name" value="DNA INTERNALIZATION/COMPETENCE PROTEIN COMEC/REC2"/>
    <property type="match status" value="1"/>
</dbReference>
<evidence type="ECO:0000256" key="3">
    <source>
        <dbReference type="ARBA" id="ARBA00022692"/>
    </source>
</evidence>
<feature type="transmembrane region" description="Helical" evidence="6">
    <location>
        <begin position="230"/>
        <end position="256"/>
    </location>
</feature>
<feature type="transmembrane region" description="Helical" evidence="6">
    <location>
        <begin position="268"/>
        <end position="291"/>
    </location>
</feature>
<dbReference type="Pfam" id="PF00753">
    <property type="entry name" value="Lactamase_B"/>
    <property type="match status" value="1"/>
</dbReference>
<feature type="transmembrane region" description="Helical" evidence="6">
    <location>
        <begin position="7"/>
        <end position="28"/>
    </location>
</feature>
<proteinExistence type="predicted"/>
<sequence>MAGTLPWSLLGVVAGVWMPQALGPWLLPLLPMVALLPLRGPPRVAALLALGLLWALLWQGHALSLRPDPSLGEPVPVSGRVVSLPEQSDGRLRFRLAPDAIAGTADRLPRSIRVTVYGELPAIAAGERWRLRLRLRRPRGFMNPVRFDYERWLAANHIDATAYLAGLEAAERLAPARGLPAWRSALSARIAAAAGAGDGSALLRGLVTGDRRGFDDALWEVLRATGTSHLMAISGLHVGLVAGAGHLIGGLLWGWLRLPGPRRLPESVLALLFATVYAGLAGFALPTIRALTMLGVLLGGRLLRLPLAPGRALGLAGAVVLLPDPAAALAPGFWLSFAAVAWILLVLRGRRDPAWRGLLRIQLMLTVGLAPVLALAFGELAPLALPVNLLVLPLFSLVVVPLALGGTLLLAWPPLAGLVLETLAGGLEALVAAGSWLAAVTGGTLALPMGPRWAAAAATLAALLLALPAGFPGRRLVPALALPLLLAGPPPLAPGTAEIAYLEVGQGSAAVIRTRGTTTVVDTGPAWSGGANAATFTLIPYLEGLGVQRIDTLMVTHADADHRGGLPALRARFDIGRVIAGEALPGDVAVSRCHRGQRWERDGVAFDVLGPPAGHAWAGNAASCILAVATDGGRVLFTGDVEGAAESWLAETLAAPVDVLEVPHHGSAGSGGPALLAVTRPRHAVVSAGFRNAYGLPSPETLRRLRCAGARVHDLGRTGAARFRLGPEGVRWLGDERRRRAGWLHEDLRRLRFRGGEQIHYAPADLLGPPQGTGELPCGN</sequence>
<evidence type="ECO:0000256" key="1">
    <source>
        <dbReference type="ARBA" id="ARBA00004651"/>
    </source>
</evidence>
<feature type="transmembrane region" description="Helical" evidence="6">
    <location>
        <begin position="423"/>
        <end position="447"/>
    </location>
</feature>
<protein>
    <submittedName>
        <fullName evidence="8">DNA internalization-related competence protein ComEC/Rec2</fullName>
    </submittedName>
</protein>
<evidence type="ECO:0000256" key="2">
    <source>
        <dbReference type="ARBA" id="ARBA00022475"/>
    </source>
</evidence>
<gene>
    <name evidence="8" type="ORF">DEM34_09110</name>
</gene>
<organism evidence="8 9">
    <name type="scientific">Sediminicurvatus halobius</name>
    <dbReference type="NCBI Taxonomy" id="2182432"/>
    <lineage>
        <taxon>Bacteria</taxon>
        <taxon>Pseudomonadati</taxon>
        <taxon>Pseudomonadota</taxon>
        <taxon>Gammaproteobacteria</taxon>
        <taxon>Chromatiales</taxon>
        <taxon>Ectothiorhodospiraceae</taxon>
        <taxon>Sediminicurvatus</taxon>
    </lineage>
</organism>
<dbReference type="Pfam" id="PF13567">
    <property type="entry name" value="DUF4131"/>
    <property type="match status" value="1"/>
</dbReference>
<evidence type="ECO:0000313" key="8">
    <source>
        <dbReference type="EMBL" id="PWG63226.1"/>
    </source>
</evidence>
<dbReference type="InterPro" id="IPR004797">
    <property type="entry name" value="Competence_ComEC/Rec2"/>
</dbReference>
<comment type="subcellular location">
    <subcellularLocation>
        <location evidence="1">Cell membrane</location>
        <topology evidence="1">Multi-pass membrane protein</topology>
    </subcellularLocation>
</comment>
<dbReference type="Pfam" id="PF03772">
    <property type="entry name" value="Competence"/>
    <property type="match status" value="1"/>
</dbReference>
<feature type="transmembrane region" description="Helical" evidence="6">
    <location>
        <begin position="453"/>
        <end position="471"/>
    </location>
</feature>
<dbReference type="CDD" id="cd07731">
    <property type="entry name" value="ComA-like_MBL-fold"/>
    <property type="match status" value="1"/>
</dbReference>
<dbReference type="InterPro" id="IPR025405">
    <property type="entry name" value="DUF4131"/>
</dbReference>
<dbReference type="SUPFAM" id="SSF56281">
    <property type="entry name" value="Metallo-hydrolase/oxidoreductase"/>
    <property type="match status" value="1"/>
</dbReference>
<dbReference type="PANTHER" id="PTHR30619:SF1">
    <property type="entry name" value="RECOMBINATION PROTEIN 2"/>
    <property type="match status" value="1"/>
</dbReference>
<evidence type="ECO:0000313" key="9">
    <source>
        <dbReference type="Proteomes" id="UP000245474"/>
    </source>
</evidence>
<dbReference type="SMART" id="SM00849">
    <property type="entry name" value="Lactamase_B"/>
    <property type="match status" value="1"/>
</dbReference>
<dbReference type="GO" id="GO:0030420">
    <property type="term" value="P:establishment of competence for transformation"/>
    <property type="evidence" value="ECO:0007669"/>
    <property type="project" value="InterPro"/>
</dbReference>
<evidence type="ECO:0000259" key="7">
    <source>
        <dbReference type="SMART" id="SM00849"/>
    </source>
</evidence>
<dbReference type="InterPro" id="IPR036866">
    <property type="entry name" value="RibonucZ/Hydroxyglut_hydro"/>
</dbReference>
<dbReference type="InterPro" id="IPR001279">
    <property type="entry name" value="Metallo-B-lactamas"/>
</dbReference>
<dbReference type="InterPro" id="IPR004477">
    <property type="entry name" value="ComEC_N"/>
</dbReference>
<evidence type="ECO:0000256" key="5">
    <source>
        <dbReference type="ARBA" id="ARBA00023136"/>
    </source>
</evidence>
<evidence type="ECO:0000256" key="6">
    <source>
        <dbReference type="SAM" id="Phobius"/>
    </source>
</evidence>
<dbReference type="Proteomes" id="UP000245474">
    <property type="component" value="Unassembled WGS sequence"/>
</dbReference>
<dbReference type="AlphaFoldDB" id="A0A2U2N213"/>
<dbReference type="RefSeq" id="WP_109678461.1">
    <property type="nucleotide sequence ID" value="NZ_CP086615.1"/>
</dbReference>
<feature type="transmembrane region" description="Helical" evidence="6">
    <location>
        <begin position="390"/>
        <end position="411"/>
    </location>
</feature>
<keyword evidence="4 6" id="KW-1133">Transmembrane helix</keyword>
<dbReference type="Gene3D" id="3.60.15.10">
    <property type="entry name" value="Ribonuclease Z/Hydroxyacylglutathione hydrolase-like"/>
    <property type="match status" value="1"/>
</dbReference>
<keyword evidence="5 6" id="KW-0472">Membrane</keyword>
<dbReference type="NCBIfam" id="TIGR00361">
    <property type="entry name" value="ComEC_Rec2"/>
    <property type="match status" value="1"/>
</dbReference>